<dbReference type="InterPro" id="IPR036179">
    <property type="entry name" value="Ig-like_dom_sf"/>
</dbReference>
<dbReference type="GO" id="GO:0007411">
    <property type="term" value="P:axon guidance"/>
    <property type="evidence" value="ECO:0007669"/>
    <property type="project" value="TreeGrafter"/>
</dbReference>
<dbReference type="PROSITE" id="PS51004">
    <property type="entry name" value="SEMA"/>
    <property type="match status" value="1"/>
</dbReference>
<dbReference type="InterPro" id="IPR036352">
    <property type="entry name" value="Semap_dom_sf"/>
</dbReference>
<dbReference type="GO" id="GO:0071526">
    <property type="term" value="P:semaphorin-plexin signaling pathway"/>
    <property type="evidence" value="ECO:0007669"/>
    <property type="project" value="TreeGrafter"/>
</dbReference>
<comment type="caution">
    <text evidence="2">Lacks conserved residue(s) required for the propagation of feature annotation.</text>
</comment>
<dbReference type="Pfam" id="PF01403">
    <property type="entry name" value="Sema"/>
    <property type="match status" value="1"/>
</dbReference>
<evidence type="ECO:0000256" key="1">
    <source>
        <dbReference type="ARBA" id="ARBA00009492"/>
    </source>
</evidence>
<dbReference type="InterPro" id="IPR015943">
    <property type="entry name" value="WD40/YVTN_repeat-like_dom_sf"/>
</dbReference>
<reference evidence="6" key="2">
    <citation type="submission" date="2022-06" db="UniProtKB">
        <authorList>
            <consortium name="EnsemblMetazoa"/>
        </authorList>
    </citation>
    <scope>IDENTIFICATION</scope>
    <source>
        <strain evidence="6">DF5081</strain>
    </source>
</reference>
<dbReference type="Gene3D" id="2.130.10.10">
    <property type="entry name" value="YVTN repeat-like/Quinoprotein amine dehydrogenase"/>
    <property type="match status" value="1"/>
</dbReference>
<evidence type="ECO:0000313" key="6">
    <source>
        <dbReference type="EnsemblMetazoa" id="CJA08905a.1"/>
    </source>
</evidence>
<dbReference type="InterPro" id="IPR001627">
    <property type="entry name" value="Semap_dom"/>
</dbReference>
<reference evidence="7" key="1">
    <citation type="submission" date="2010-08" db="EMBL/GenBank/DDBJ databases">
        <authorList>
            <consortium name="Caenorhabditis japonica Sequencing Consortium"/>
            <person name="Wilson R.K."/>
        </authorList>
    </citation>
    <scope>NUCLEOTIDE SEQUENCE [LARGE SCALE GENOMIC DNA]</scope>
    <source>
        <strain evidence="7">DF5081</strain>
    </source>
</reference>
<dbReference type="InterPro" id="IPR007110">
    <property type="entry name" value="Ig-like_dom"/>
</dbReference>
<dbReference type="GO" id="GO:0030215">
    <property type="term" value="F:semaphorin receptor binding"/>
    <property type="evidence" value="ECO:0007669"/>
    <property type="project" value="InterPro"/>
</dbReference>
<dbReference type="Proteomes" id="UP000005237">
    <property type="component" value="Unassembled WGS sequence"/>
</dbReference>
<organism evidence="6 7">
    <name type="scientific">Caenorhabditis japonica</name>
    <dbReference type="NCBI Taxonomy" id="281687"/>
    <lineage>
        <taxon>Eukaryota</taxon>
        <taxon>Metazoa</taxon>
        <taxon>Ecdysozoa</taxon>
        <taxon>Nematoda</taxon>
        <taxon>Chromadorea</taxon>
        <taxon>Rhabditida</taxon>
        <taxon>Rhabditina</taxon>
        <taxon>Rhabditomorpha</taxon>
        <taxon>Rhabditoidea</taxon>
        <taxon>Rhabditidae</taxon>
        <taxon>Peloderinae</taxon>
        <taxon>Caenorhabditis</taxon>
    </lineage>
</organism>
<feature type="domain" description="Sema" evidence="5">
    <location>
        <begin position="8"/>
        <end position="472"/>
    </location>
</feature>
<protein>
    <recommendedName>
        <fullName evidence="8">Semaphorin-2A</fullName>
    </recommendedName>
</protein>
<dbReference type="SUPFAM" id="SSF48726">
    <property type="entry name" value="Immunoglobulin"/>
    <property type="match status" value="1"/>
</dbReference>
<evidence type="ECO:0000256" key="3">
    <source>
        <dbReference type="SAM" id="SignalP"/>
    </source>
</evidence>
<evidence type="ECO:0000313" key="7">
    <source>
        <dbReference type="Proteomes" id="UP000005237"/>
    </source>
</evidence>
<comment type="similarity">
    <text evidence="1">Belongs to the semaphorin family.</text>
</comment>
<dbReference type="PANTHER" id="PTHR11036">
    <property type="entry name" value="SEMAPHORIN"/>
    <property type="match status" value="1"/>
</dbReference>
<evidence type="ECO:0008006" key="8">
    <source>
        <dbReference type="Google" id="ProtNLM"/>
    </source>
</evidence>
<dbReference type="EnsemblMetazoa" id="CJA08905a.1">
    <property type="protein sequence ID" value="CJA08905a.1"/>
    <property type="gene ID" value="WBGene00128109"/>
</dbReference>
<dbReference type="Pfam" id="PF07679">
    <property type="entry name" value="I-set"/>
    <property type="match status" value="1"/>
</dbReference>
<dbReference type="Gene3D" id="2.60.40.10">
    <property type="entry name" value="Immunoglobulins"/>
    <property type="match status" value="1"/>
</dbReference>
<dbReference type="InterPro" id="IPR013098">
    <property type="entry name" value="Ig_I-set"/>
</dbReference>
<feature type="signal peptide" evidence="3">
    <location>
        <begin position="1"/>
        <end position="17"/>
    </location>
</feature>
<dbReference type="PROSITE" id="PS50835">
    <property type="entry name" value="IG_LIKE"/>
    <property type="match status" value="1"/>
</dbReference>
<dbReference type="InterPro" id="IPR027231">
    <property type="entry name" value="Semaphorin"/>
</dbReference>
<proteinExistence type="inferred from homology"/>
<dbReference type="FunFam" id="2.130.10.10:FF:001565">
    <property type="entry name" value="Semaphorin-2A"/>
    <property type="match status" value="1"/>
</dbReference>
<feature type="domain" description="Ig-like" evidence="4">
    <location>
        <begin position="525"/>
        <end position="588"/>
    </location>
</feature>
<accession>A0A8R1DPV8</accession>
<dbReference type="GO" id="GO:0005886">
    <property type="term" value="C:plasma membrane"/>
    <property type="evidence" value="ECO:0007669"/>
    <property type="project" value="TreeGrafter"/>
</dbReference>
<dbReference type="InterPro" id="IPR013783">
    <property type="entry name" value="Ig-like_fold"/>
</dbReference>
<name>A0A8R1DPV8_CAEJA</name>
<dbReference type="GO" id="GO:0030335">
    <property type="term" value="P:positive regulation of cell migration"/>
    <property type="evidence" value="ECO:0007669"/>
    <property type="project" value="TreeGrafter"/>
</dbReference>
<evidence type="ECO:0000259" key="4">
    <source>
        <dbReference type="PROSITE" id="PS50835"/>
    </source>
</evidence>
<feature type="chain" id="PRO_5035842370" description="Semaphorin-2A" evidence="3">
    <location>
        <begin position="18"/>
        <end position="656"/>
    </location>
</feature>
<evidence type="ECO:0000259" key="5">
    <source>
        <dbReference type="PROSITE" id="PS51004"/>
    </source>
</evidence>
<evidence type="ECO:0000256" key="2">
    <source>
        <dbReference type="PROSITE-ProRule" id="PRU00352"/>
    </source>
</evidence>
<dbReference type="PANTHER" id="PTHR11036:SF139">
    <property type="entry name" value="SEMAPHORIN-2A"/>
    <property type="match status" value="1"/>
</dbReference>
<keyword evidence="7" id="KW-1185">Reference proteome</keyword>
<dbReference type="SMART" id="SM00630">
    <property type="entry name" value="Sema"/>
    <property type="match status" value="1"/>
</dbReference>
<sequence>MFLTFFFLLVLAIEGYASISADHTFKDRNIGQFRELLIDSKAGALFVGSEGAVFRLWAYNINDTGDNVFVKKQLILSDSEESECRSTASDESLCRPSTRFLAFTNNLNSIYVCSSVGMRPEIRVLDSLSLQDLQEPKTEIGICVVDPTFNSTAVVAENGNPEDATSVYSGIRTGMGGENHLIYRPPLIKNGKQLHASIRTIYSDNKWLNEPQFVGSFDVGQHVLFFFREIAHDNSFGERIVHSRVARVCKKDLGGKNVLRQVWTSFVKARLNCSVSANFPFYFDHIQSVKRVDHLGETYFYATFSTSETAFTSSAICMFQLSSINHLLDTGLLMEETTNGQFSVTADEIPVHRPGTCSSNSHSISDNDLHFAKTHLLVADSISGGAPILPLRDFIYTHIDVDTLQNQNVIFAFDSISRVMWKVSHWKEGNEWKWNLIEQEKLAVTSKINDVALLPSEFFFVTSKSGVSQFSVARCSELASCALCLLDPYCSWNAVNYKCAQKTKSNERSVGWITSTWAGRISPECSAAEKLTVKETYLGDGIKLNGAKDCKWQKNGDELESLKRHTITSQGELIILEVEQTDAGIYECSKDNMLVFRVKVVVHENCARPTSVAEYRSCQRQWCKKADAYKAAINVWSDANKNNVQCKAESTNSHHI</sequence>
<dbReference type="GO" id="GO:0045499">
    <property type="term" value="F:chemorepellent activity"/>
    <property type="evidence" value="ECO:0007669"/>
    <property type="project" value="TreeGrafter"/>
</dbReference>
<dbReference type="AlphaFoldDB" id="A0A8R1DPV8"/>
<dbReference type="SUPFAM" id="SSF101912">
    <property type="entry name" value="Sema domain"/>
    <property type="match status" value="1"/>
</dbReference>
<keyword evidence="3" id="KW-0732">Signal</keyword>